<dbReference type="PANTHER" id="PTHR43429:SF1">
    <property type="entry name" value="NAD(P)H SULFUR OXIDOREDUCTASE (COA-DEPENDENT)"/>
    <property type="match status" value="1"/>
</dbReference>
<dbReference type="InterPro" id="IPR004099">
    <property type="entry name" value="Pyr_nucl-diS_OxRdtase_dimer"/>
</dbReference>
<feature type="domain" description="Rhodanese" evidence="7">
    <location>
        <begin position="483"/>
        <end position="567"/>
    </location>
</feature>
<proteinExistence type="inferred from homology"/>
<accession>A0A2T3NPF4</accession>
<keyword evidence="5" id="KW-0560">Oxidoreductase</keyword>
<dbReference type="InterPro" id="IPR001763">
    <property type="entry name" value="Rhodanese-like_dom"/>
</dbReference>
<dbReference type="RefSeq" id="WP_107272266.1">
    <property type="nucleotide sequence ID" value="NZ_PYMA01000012.1"/>
</dbReference>
<reference evidence="8 9" key="1">
    <citation type="submission" date="2018-01" db="EMBL/GenBank/DDBJ databases">
        <title>Whole genome sequencing of Histamine producing bacteria.</title>
        <authorList>
            <person name="Butler K."/>
        </authorList>
    </citation>
    <scope>NUCLEOTIDE SEQUENCE [LARGE SCALE GENOMIC DNA]</scope>
    <source>
        <strain evidence="8 9">DSM 100436</strain>
    </source>
</reference>
<dbReference type="PANTHER" id="PTHR43429">
    <property type="entry name" value="PYRIDINE NUCLEOTIDE-DISULFIDE OXIDOREDUCTASE DOMAIN-CONTAINING"/>
    <property type="match status" value="1"/>
</dbReference>
<dbReference type="SUPFAM" id="SSF52821">
    <property type="entry name" value="Rhodanese/Cell cycle control phosphatase"/>
    <property type="match status" value="1"/>
</dbReference>
<dbReference type="InterPro" id="IPR036873">
    <property type="entry name" value="Rhodanese-like_dom_sf"/>
</dbReference>
<name>A0A2T3NPF4_9GAMM</name>
<dbReference type="CDD" id="cd01524">
    <property type="entry name" value="RHOD_Pyr_redox"/>
    <property type="match status" value="1"/>
</dbReference>
<keyword evidence="9" id="KW-1185">Reference proteome</keyword>
<dbReference type="InterPro" id="IPR050260">
    <property type="entry name" value="FAD-bd_OxRdtase"/>
</dbReference>
<evidence type="ECO:0000256" key="2">
    <source>
        <dbReference type="ARBA" id="ARBA00009130"/>
    </source>
</evidence>
<dbReference type="Pfam" id="PF07992">
    <property type="entry name" value="Pyr_redox_2"/>
    <property type="match status" value="1"/>
</dbReference>
<evidence type="ECO:0000259" key="7">
    <source>
        <dbReference type="PROSITE" id="PS50206"/>
    </source>
</evidence>
<evidence type="ECO:0000256" key="5">
    <source>
        <dbReference type="ARBA" id="ARBA00023002"/>
    </source>
</evidence>
<dbReference type="PROSITE" id="PS50206">
    <property type="entry name" value="RHODANESE_3"/>
    <property type="match status" value="1"/>
</dbReference>
<evidence type="ECO:0000256" key="1">
    <source>
        <dbReference type="ARBA" id="ARBA00001974"/>
    </source>
</evidence>
<comment type="similarity">
    <text evidence="2">Belongs to the class-III pyridine nucleotide-disulfide oxidoreductase family.</text>
</comment>
<dbReference type="Proteomes" id="UP000241771">
    <property type="component" value="Unassembled WGS sequence"/>
</dbReference>
<dbReference type="PRINTS" id="PR00368">
    <property type="entry name" value="FADPNR"/>
</dbReference>
<dbReference type="Pfam" id="PF00581">
    <property type="entry name" value="Rhodanese"/>
    <property type="match status" value="1"/>
</dbReference>
<evidence type="ECO:0000256" key="3">
    <source>
        <dbReference type="ARBA" id="ARBA00022630"/>
    </source>
</evidence>
<keyword evidence="6" id="KW-0676">Redox-active center</keyword>
<dbReference type="Gene3D" id="3.40.250.10">
    <property type="entry name" value="Rhodanese-like domain"/>
    <property type="match status" value="1"/>
</dbReference>
<dbReference type="PRINTS" id="PR00411">
    <property type="entry name" value="PNDRDTASEI"/>
</dbReference>
<evidence type="ECO:0000313" key="8">
    <source>
        <dbReference type="EMBL" id="PSW18153.1"/>
    </source>
</evidence>
<dbReference type="SMART" id="SM00450">
    <property type="entry name" value="RHOD"/>
    <property type="match status" value="1"/>
</dbReference>
<dbReference type="Pfam" id="PF02852">
    <property type="entry name" value="Pyr_redox_dim"/>
    <property type="match status" value="1"/>
</dbReference>
<keyword evidence="3" id="KW-0285">Flavoprotein</keyword>
<dbReference type="InterPro" id="IPR016156">
    <property type="entry name" value="FAD/NAD-linked_Rdtase_dimer_sf"/>
</dbReference>
<protein>
    <submittedName>
        <fullName evidence="8">CoA-disulfide reductase</fullName>
    </submittedName>
</protein>
<dbReference type="InterPro" id="IPR036188">
    <property type="entry name" value="FAD/NAD-bd_sf"/>
</dbReference>
<dbReference type="EMBL" id="PYMA01000012">
    <property type="protein sequence ID" value="PSW18153.1"/>
    <property type="molecule type" value="Genomic_DNA"/>
</dbReference>
<keyword evidence="4" id="KW-0274">FAD</keyword>
<comment type="cofactor">
    <cofactor evidence="1">
        <name>FAD</name>
        <dbReference type="ChEBI" id="CHEBI:57692"/>
    </cofactor>
</comment>
<evidence type="ECO:0000313" key="9">
    <source>
        <dbReference type="Proteomes" id="UP000241771"/>
    </source>
</evidence>
<comment type="caution">
    <text evidence="8">The sequence shown here is derived from an EMBL/GenBank/DDBJ whole genome shotgun (WGS) entry which is preliminary data.</text>
</comment>
<evidence type="ECO:0000256" key="6">
    <source>
        <dbReference type="ARBA" id="ARBA00023284"/>
    </source>
</evidence>
<dbReference type="SUPFAM" id="SSF55424">
    <property type="entry name" value="FAD/NAD-linked reductases, dimerisation (C-terminal) domain"/>
    <property type="match status" value="1"/>
</dbReference>
<gene>
    <name evidence="8" type="ORF">C9I98_17365</name>
</gene>
<dbReference type="AlphaFoldDB" id="A0A2T3NPF4"/>
<dbReference type="InterPro" id="IPR023753">
    <property type="entry name" value="FAD/NAD-binding_dom"/>
</dbReference>
<evidence type="ECO:0000256" key="4">
    <source>
        <dbReference type="ARBA" id="ARBA00022827"/>
    </source>
</evidence>
<dbReference type="SUPFAM" id="SSF51905">
    <property type="entry name" value="FAD/NAD(P)-binding domain"/>
    <property type="match status" value="2"/>
</dbReference>
<dbReference type="Gene3D" id="3.50.50.60">
    <property type="entry name" value="FAD/NAD(P)-binding domain"/>
    <property type="match status" value="2"/>
</dbReference>
<sequence>MSKILIVGGVAGGASAAARARRLSEDAEIIMFERGEFVSFANCGLPYHIGGDIQDRSKLLLQTPASFLARFNVDVRVMNEVVAINREEKCVTVRNTLDNTEYQESYDFLLLSPGAAPIIPIIPGIDNPLTHSLRNIPDMDKIIQTISVNKPEHATVVGGGFIGLEMMEAFHQLGINTSLIEMADQVMTPVDREMAGFVHQTIKDQGVDLRLGVALEAVEYKPTQSVANEDAGEDSDHQHLTGELALTLSNGDTLNTDILIMAIGVKPETKLAVDAGLDLGELGGIRTNEFMQTNDPAIYAVGDAVEEHDFVTGEQTLVPLAGPANRQGRMAADNMLGRQETYQGTQGTAICKVFDLAIASTGKNEKQLKRDNVRYEKVYVHTASHASYYPGAEVVSFKMLFDPENGKILGAQAAGKDGVDKRIDIMAVAQRAGMTVEQLQHLELTYAPPFGSAKDVINQAAFVANNIIKGDATPIHFDEIDNLSEDQLLLDVRNPNELKNVGYLEGAINIPVDQLRDRMNELPKDKEIVIYCQVGLRGNVAYRQLVNNDYKARNLIGGYRTYKFAKA</sequence>
<dbReference type="GO" id="GO:0016491">
    <property type="term" value="F:oxidoreductase activity"/>
    <property type="evidence" value="ECO:0007669"/>
    <property type="project" value="UniProtKB-KW"/>
</dbReference>
<organism evidence="8 9">
    <name type="scientific">Photobacterium sanctipauli</name>
    <dbReference type="NCBI Taxonomy" id="1342794"/>
    <lineage>
        <taxon>Bacteria</taxon>
        <taxon>Pseudomonadati</taxon>
        <taxon>Pseudomonadota</taxon>
        <taxon>Gammaproteobacteria</taxon>
        <taxon>Vibrionales</taxon>
        <taxon>Vibrionaceae</taxon>
        <taxon>Photobacterium</taxon>
    </lineage>
</organism>